<dbReference type="AlphaFoldDB" id="A0A9W8NJX9"/>
<reference evidence="2" key="1">
    <citation type="submission" date="2022-07" db="EMBL/GenBank/DDBJ databases">
        <title>Genome Sequence of Xylaria arbuscula.</title>
        <authorList>
            <person name="Buettner E."/>
        </authorList>
    </citation>
    <scope>NUCLEOTIDE SEQUENCE</scope>
    <source>
        <strain evidence="2">VT107</strain>
    </source>
</reference>
<dbReference type="InterPro" id="IPR048519">
    <property type="entry name" value="Gfd2/YDR514C-like_C"/>
</dbReference>
<evidence type="ECO:0000259" key="1">
    <source>
        <dbReference type="Pfam" id="PF21762"/>
    </source>
</evidence>
<dbReference type="GO" id="GO:0005634">
    <property type="term" value="C:nucleus"/>
    <property type="evidence" value="ECO:0007669"/>
    <property type="project" value="TreeGrafter"/>
</dbReference>
<dbReference type="EMBL" id="JANPWZ010000278">
    <property type="protein sequence ID" value="KAJ3577984.1"/>
    <property type="molecule type" value="Genomic_DNA"/>
</dbReference>
<feature type="domain" description="Gfd2/YDR514C-like C-terminal" evidence="1">
    <location>
        <begin position="81"/>
        <end position="282"/>
    </location>
</feature>
<sequence length="335" mass="37319">MSIAPPAFLPVLLGHGSFVTEDGGTRLDSNGDPLFVLPPSDNFLVMKPSKEAQQFWPQGPSHNIPKDTAIVLFGIILNTHCQKPNLVTEIGYTIYDTAAIFLGAKAARKSNIPGCVAPGPRGENITRLALSSHFIVDDEANHHPQTCNFPNHTAQPYNFTYRKSSVIPRTQIKRTLEEAWRKASHQNLTAAEYNSGQRRAVVLVGWGEQNHHPEIKSTSWYMNNLAFQQWDIRLHPLVRERMQNPTFLTCLDVFGIRHKAHGNEVGHNAGNHSAFTIQLLIGLCFLTQEQLSQLRQGKNLEPNDRFPGVESVLARDNRPPGSAPLVAGQRVPIFH</sequence>
<proteinExistence type="predicted"/>
<keyword evidence="3" id="KW-1185">Reference proteome</keyword>
<name>A0A9W8NJX9_9PEZI</name>
<comment type="caution">
    <text evidence="2">The sequence shown here is derived from an EMBL/GenBank/DDBJ whole genome shotgun (WGS) entry which is preliminary data.</text>
</comment>
<organism evidence="2 3">
    <name type="scientific">Xylaria arbuscula</name>
    <dbReference type="NCBI Taxonomy" id="114810"/>
    <lineage>
        <taxon>Eukaryota</taxon>
        <taxon>Fungi</taxon>
        <taxon>Dikarya</taxon>
        <taxon>Ascomycota</taxon>
        <taxon>Pezizomycotina</taxon>
        <taxon>Sordariomycetes</taxon>
        <taxon>Xylariomycetidae</taxon>
        <taxon>Xylariales</taxon>
        <taxon>Xylariaceae</taxon>
        <taxon>Xylaria</taxon>
    </lineage>
</organism>
<dbReference type="InterPro" id="IPR040151">
    <property type="entry name" value="Gfd2/YDR514C-like"/>
</dbReference>
<dbReference type="VEuPathDB" id="FungiDB:F4678DRAFT_476558"/>
<accession>A0A9W8NJX9</accession>
<dbReference type="Pfam" id="PF21762">
    <property type="entry name" value="DEDDh_C"/>
    <property type="match status" value="1"/>
</dbReference>
<dbReference type="PANTHER" id="PTHR28083">
    <property type="entry name" value="GOOD FOR FULL DBP5 ACTIVITY PROTEIN 2"/>
    <property type="match status" value="1"/>
</dbReference>
<protein>
    <recommendedName>
        <fullName evidence="1">Gfd2/YDR514C-like C-terminal domain-containing protein</fullName>
    </recommendedName>
</protein>
<evidence type="ECO:0000313" key="2">
    <source>
        <dbReference type="EMBL" id="KAJ3577984.1"/>
    </source>
</evidence>
<dbReference type="Proteomes" id="UP001148614">
    <property type="component" value="Unassembled WGS sequence"/>
</dbReference>
<dbReference type="PANTHER" id="PTHR28083:SF1">
    <property type="entry name" value="GOOD FOR FULL DBP5 ACTIVITY PROTEIN 2"/>
    <property type="match status" value="1"/>
</dbReference>
<evidence type="ECO:0000313" key="3">
    <source>
        <dbReference type="Proteomes" id="UP001148614"/>
    </source>
</evidence>
<gene>
    <name evidence="2" type="ORF">NPX13_g2585</name>
</gene>